<dbReference type="SUPFAM" id="SSF56925">
    <property type="entry name" value="OMPA-like"/>
    <property type="match status" value="1"/>
</dbReference>
<dbReference type="EMBL" id="UINC01000274">
    <property type="protein sequence ID" value="SUZ52444.1"/>
    <property type="molecule type" value="Genomic_DNA"/>
</dbReference>
<sequence>MKNNSYPSTLKNFKKTAIHKSVLFLLSLCCFVFFAGEIHAQEQLPLEQSDMEERSLEERTATQEPDFLVSGTSAQWIGFYFGVGFRRVKLQVADTVSISDSDGTANGIGFNLGYFWDEQVVEYERQVSIVEHSESFTYLAESGEKLEVIQNNLWYIKYPKIRRDLYLHYGTGLQFTKIRFAGTANNDSYEDEIALGIETGVSYFVTSNLLMYYRFSLGQQLPFISDSASNPFLKQSQLHTIYLNYFFPL</sequence>
<evidence type="ECO:0000313" key="1">
    <source>
        <dbReference type="EMBL" id="SUZ52444.1"/>
    </source>
</evidence>
<proteinExistence type="predicted"/>
<reference evidence="1" key="1">
    <citation type="submission" date="2018-05" db="EMBL/GenBank/DDBJ databases">
        <authorList>
            <person name="Lanie J.A."/>
            <person name="Ng W.-L."/>
            <person name="Kazmierczak K.M."/>
            <person name="Andrzejewski T.M."/>
            <person name="Davidsen T.M."/>
            <person name="Wayne K.J."/>
            <person name="Tettelin H."/>
            <person name="Glass J.I."/>
            <person name="Rusch D."/>
            <person name="Podicherti R."/>
            <person name="Tsui H.-C.T."/>
            <person name="Winkler M.E."/>
        </authorList>
    </citation>
    <scope>NUCLEOTIDE SEQUENCE</scope>
</reference>
<protein>
    <recommendedName>
        <fullName evidence="2">Outer membrane protein beta-barrel domain-containing protein</fullName>
    </recommendedName>
</protein>
<organism evidence="1">
    <name type="scientific">marine metagenome</name>
    <dbReference type="NCBI Taxonomy" id="408172"/>
    <lineage>
        <taxon>unclassified sequences</taxon>
        <taxon>metagenomes</taxon>
        <taxon>ecological metagenomes</taxon>
    </lineage>
</organism>
<dbReference type="AlphaFoldDB" id="A0A381NEC1"/>
<dbReference type="InterPro" id="IPR011250">
    <property type="entry name" value="OMP/PagP_B-barrel"/>
</dbReference>
<evidence type="ECO:0008006" key="2">
    <source>
        <dbReference type="Google" id="ProtNLM"/>
    </source>
</evidence>
<name>A0A381NEC1_9ZZZZ</name>
<gene>
    <name evidence="1" type="ORF">METZ01_LOCUS5298</name>
</gene>
<accession>A0A381NEC1</accession>